<evidence type="ECO:0000259" key="10">
    <source>
        <dbReference type="PROSITE" id="PS00716"/>
    </source>
</evidence>
<evidence type="ECO:0000256" key="2">
    <source>
        <dbReference type="ARBA" id="ARBA00023015"/>
    </source>
</evidence>
<comment type="similarity">
    <text evidence="7">Belongs to the sigma-70 factor family. RpoH subfamily.</text>
</comment>
<dbReference type="EMBL" id="FNQP01000001">
    <property type="protein sequence ID" value="SDZ77835.1"/>
    <property type="molecule type" value="Genomic_DNA"/>
</dbReference>
<dbReference type="InterPro" id="IPR007627">
    <property type="entry name" value="RNA_pol_sigma70_r2"/>
</dbReference>
<dbReference type="OrthoDB" id="9809557at2"/>
<comment type="function">
    <text evidence="7">Sigma factors are initiation factors that promote the attachment of RNA polymerase to specific initiation sites and are then released. This sigma factor is involved in regulation of expression of heat shock genes.</text>
</comment>
<name>A0A1H3VSM6_9GAMM</name>
<dbReference type="GO" id="GO:0009408">
    <property type="term" value="P:response to heat"/>
    <property type="evidence" value="ECO:0007669"/>
    <property type="project" value="UniProtKB-UniRule"/>
</dbReference>
<comment type="subcellular location">
    <subcellularLocation>
        <location evidence="7">Cytoplasm</location>
    </subcellularLocation>
</comment>
<evidence type="ECO:0000256" key="8">
    <source>
        <dbReference type="NCBIfam" id="TIGR02392"/>
    </source>
</evidence>
<accession>A0A1H3VSM6</accession>
<evidence type="ECO:0000256" key="3">
    <source>
        <dbReference type="ARBA" id="ARBA00023016"/>
    </source>
</evidence>
<dbReference type="Gene3D" id="1.20.120.1810">
    <property type="match status" value="1"/>
</dbReference>
<dbReference type="InterPro" id="IPR012759">
    <property type="entry name" value="RNA_pol_sigma_RpoH_proteobac"/>
</dbReference>
<keyword evidence="2 7" id="KW-0805">Transcription regulation</keyword>
<dbReference type="Proteomes" id="UP000199397">
    <property type="component" value="Unassembled WGS sequence"/>
</dbReference>
<gene>
    <name evidence="7" type="primary">rpoH</name>
    <name evidence="11" type="ORF">SAMN05660964_00242</name>
</gene>
<evidence type="ECO:0000313" key="12">
    <source>
        <dbReference type="Proteomes" id="UP000199397"/>
    </source>
</evidence>
<evidence type="ECO:0000259" key="9">
    <source>
        <dbReference type="PROSITE" id="PS00715"/>
    </source>
</evidence>
<dbReference type="InterPro" id="IPR000943">
    <property type="entry name" value="RNA_pol_sigma70"/>
</dbReference>
<dbReference type="NCBIfam" id="TIGR02937">
    <property type="entry name" value="sigma70-ECF"/>
    <property type="match status" value="1"/>
</dbReference>
<dbReference type="RefSeq" id="WP_093064543.1">
    <property type="nucleotide sequence ID" value="NZ_FNQP01000001.1"/>
</dbReference>
<dbReference type="GO" id="GO:0003677">
    <property type="term" value="F:DNA binding"/>
    <property type="evidence" value="ECO:0007669"/>
    <property type="project" value="UniProtKB-UniRule"/>
</dbReference>
<organism evidence="11 12">
    <name type="scientific">Thiothrix caldifontis</name>
    <dbReference type="NCBI Taxonomy" id="525918"/>
    <lineage>
        <taxon>Bacteria</taxon>
        <taxon>Pseudomonadati</taxon>
        <taxon>Pseudomonadota</taxon>
        <taxon>Gammaproteobacteria</taxon>
        <taxon>Thiotrichales</taxon>
        <taxon>Thiotrichaceae</taxon>
        <taxon>Thiothrix</taxon>
    </lineage>
</organism>
<dbReference type="PROSITE" id="PS00716">
    <property type="entry name" value="SIGMA70_2"/>
    <property type="match status" value="1"/>
</dbReference>
<dbReference type="PANTHER" id="PTHR30376">
    <property type="entry name" value="SIGMA FACTOR RPOH HEAT SHOCK RELATED"/>
    <property type="match status" value="1"/>
</dbReference>
<dbReference type="NCBIfam" id="NF005143">
    <property type="entry name" value="PRK06596.1"/>
    <property type="match status" value="1"/>
</dbReference>
<dbReference type="GO" id="GO:0006352">
    <property type="term" value="P:DNA-templated transcription initiation"/>
    <property type="evidence" value="ECO:0007669"/>
    <property type="project" value="UniProtKB-UniRule"/>
</dbReference>
<keyword evidence="12" id="KW-1185">Reference proteome</keyword>
<protein>
    <recommendedName>
        <fullName evidence="7 8">RNA polymerase sigma factor RpoH</fullName>
    </recommendedName>
    <alternativeName>
        <fullName evidence="7">RNA polymerase sigma-32 factor</fullName>
    </alternativeName>
</protein>
<keyword evidence="6 7" id="KW-0804">Transcription</keyword>
<dbReference type="NCBIfam" id="TIGR02392">
    <property type="entry name" value="rpoH_proteo"/>
    <property type="match status" value="1"/>
</dbReference>
<dbReference type="AlphaFoldDB" id="A0A1H3VSM6"/>
<evidence type="ECO:0000256" key="6">
    <source>
        <dbReference type="ARBA" id="ARBA00023163"/>
    </source>
</evidence>
<keyword evidence="5 7" id="KW-0238">DNA-binding</keyword>
<dbReference type="PRINTS" id="PR00046">
    <property type="entry name" value="SIGMA70FCT"/>
</dbReference>
<dbReference type="PROSITE" id="PS00715">
    <property type="entry name" value="SIGMA70_1"/>
    <property type="match status" value="1"/>
</dbReference>
<dbReference type="InterPro" id="IPR013324">
    <property type="entry name" value="RNA_pol_sigma_r3/r4-like"/>
</dbReference>
<dbReference type="HAMAP" id="MF_00961">
    <property type="entry name" value="Sigma70_RpoH"/>
    <property type="match status" value="1"/>
</dbReference>
<dbReference type="Gene3D" id="1.20.140.160">
    <property type="match status" value="1"/>
</dbReference>
<feature type="DNA-binding region" description="H-T-H motif" evidence="7">
    <location>
        <begin position="256"/>
        <end position="275"/>
    </location>
</feature>
<evidence type="ECO:0000256" key="4">
    <source>
        <dbReference type="ARBA" id="ARBA00023082"/>
    </source>
</evidence>
<feature type="short sequence motif" description="Interaction with polymerase core subunit RpoC" evidence="7">
    <location>
        <begin position="80"/>
        <end position="83"/>
    </location>
</feature>
<evidence type="ECO:0000313" key="11">
    <source>
        <dbReference type="EMBL" id="SDZ77835.1"/>
    </source>
</evidence>
<feature type="domain" description="RNA polymerase sigma-70" evidence="10">
    <location>
        <begin position="255"/>
        <end position="281"/>
    </location>
</feature>
<reference evidence="11 12" key="1">
    <citation type="submission" date="2016-10" db="EMBL/GenBank/DDBJ databases">
        <authorList>
            <person name="de Groot N.N."/>
        </authorList>
    </citation>
    <scope>NUCLEOTIDE SEQUENCE [LARGE SCALE GENOMIC DNA]</scope>
    <source>
        <strain evidence="11 12">DSM 21228</strain>
    </source>
</reference>
<dbReference type="GO" id="GO:0005737">
    <property type="term" value="C:cytoplasm"/>
    <property type="evidence" value="ECO:0007669"/>
    <property type="project" value="UniProtKB-SubCell"/>
</dbReference>
<dbReference type="InterPro" id="IPR013325">
    <property type="entry name" value="RNA_pol_sigma_r2"/>
</dbReference>
<keyword evidence="1 7" id="KW-0963">Cytoplasm</keyword>
<dbReference type="PANTHER" id="PTHR30376:SF3">
    <property type="entry name" value="RNA POLYMERASE SIGMA FACTOR RPOH"/>
    <property type="match status" value="1"/>
</dbReference>
<dbReference type="SUPFAM" id="SSF88659">
    <property type="entry name" value="Sigma3 and sigma4 domains of RNA polymerase sigma factors"/>
    <property type="match status" value="1"/>
</dbReference>
<dbReference type="InterPro" id="IPR007630">
    <property type="entry name" value="RNA_pol_sigma70_r4"/>
</dbReference>
<comment type="caution">
    <text evidence="7">Lacks conserved residue(s) required for the propagation of feature annotation.</text>
</comment>
<keyword evidence="3 7" id="KW-0346">Stress response</keyword>
<dbReference type="InterPro" id="IPR014284">
    <property type="entry name" value="RNA_pol_sigma-70_dom"/>
</dbReference>
<evidence type="ECO:0000256" key="1">
    <source>
        <dbReference type="ARBA" id="ARBA00022490"/>
    </source>
</evidence>
<dbReference type="SUPFAM" id="SSF88946">
    <property type="entry name" value="Sigma2 domain of RNA polymerase sigma factors"/>
    <property type="match status" value="1"/>
</dbReference>
<dbReference type="Pfam" id="PF04542">
    <property type="entry name" value="Sigma70_r2"/>
    <property type="match status" value="1"/>
</dbReference>
<evidence type="ECO:0000256" key="5">
    <source>
        <dbReference type="ARBA" id="ARBA00023125"/>
    </source>
</evidence>
<dbReference type="InterPro" id="IPR050813">
    <property type="entry name" value="Sigma-70_Factor"/>
</dbReference>
<feature type="domain" description="RNA polymerase sigma-70" evidence="9">
    <location>
        <begin position="80"/>
        <end position="93"/>
    </location>
</feature>
<dbReference type="FunFam" id="1.20.120.1810:FF:000001">
    <property type="entry name" value="RNA polymerase sigma factor RpoH"/>
    <property type="match status" value="1"/>
</dbReference>
<comment type="subunit">
    <text evidence="7">Interacts with the RNA polymerase core enzyme.</text>
</comment>
<feature type="region of interest" description="Sigma-70 factor domain-2" evidence="7">
    <location>
        <begin position="56"/>
        <end position="125"/>
    </location>
</feature>
<dbReference type="Pfam" id="PF04545">
    <property type="entry name" value="Sigma70_r4"/>
    <property type="match status" value="1"/>
</dbReference>
<evidence type="ECO:0000256" key="7">
    <source>
        <dbReference type="HAMAP-Rule" id="MF_00961"/>
    </source>
</evidence>
<proteinExistence type="inferred from homology"/>
<sequence>MTYAMMLRGQTLPVPVGNLESYIHAIHAIPVLETEEERGLAERLKYAEDLEAARQLILHNLRFVVKVARGYSGYGLPLGDLIQEGNVGLMKAVKRFDPDMNVRLISFAVHWIRAEIHEFILRNWKIVKVATTKAQRKLFFNLRSGKKRLGWLNQEEAQSMADDLGVSTAEVLEMEKRMSAHDVSFDLSIDQDEDDTTNFSPSQYLVAESADPAEMLEAEEWDTYTRGRFQTALANLDARSRDILASRWLAEEKATLHDLAEKYNVSAERIRQLENAAVSKLRLAVVEAA</sequence>
<dbReference type="GO" id="GO:0016987">
    <property type="term" value="F:sigma factor activity"/>
    <property type="evidence" value="ECO:0007669"/>
    <property type="project" value="UniProtKB-UniRule"/>
</dbReference>
<keyword evidence="4 7" id="KW-0731">Sigma factor</keyword>
<dbReference type="STRING" id="525918.SAMN05660964_00242"/>